<dbReference type="Pfam" id="PF04511">
    <property type="entry name" value="DER1"/>
    <property type="match status" value="1"/>
</dbReference>
<organism evidence="9 10">
    <name type="scientific">Australozyma saopauloensis</name>
    <dbReference type="NCBI Taxonomy" id="291208"/>
    <lineage>
        <taxon>Eukaryota</taxon>
        <taxon>Fungi</taxon>
        <taxon>Dikarya</taxon>
        <taxon>Ascomycota</taxon>
        <taxon>Saccharomycotina</taxon>
        <taxon>Pichiomycetes</taxon>
        <taxon>Metschnikowiaceae</taxon>
        <taxon>Australozyma</taxon>
    </lineage>
</organism>
<feature type="compositionally biased region" description="Low complexity" evidence="8">
    <location>
        <begin position="294"/>
        <end position="308"/>
    </location>
</feature>
<gene>
    <name evidence="9" type="ORF">PUMCH_004795</name>
</gene>
<feature type="region of interest" description="Disordered" evidence="8">
    <location>
        <begin position="294"/>
        <end position="318"/>
    </location>
</feature>
<dbReference type="EMBL" id="CP138899">
    <property type="protein sequence ID" value="WPK27408.1"/>
    <property type="molecule type" value="Genomic_DNA"/>
</dbReference>
<feature type="transmembrane region" description="Helical" evidence="7">
    <location>
        <begin position="17"/>
        <end position="40"/>
    </location>
</feature>
<dbReference type="Proteomes" id="UP001338582">
    <property type="component" value="Chromosome 6"/>
</dbReference>
<comment type="function">
    <text evidence="7">May be involved in the degradation of misfolded endoplasmic reticulum (ER) luminal proteins.</text>
</comment>
<evidence type="ECO:0000313" key="10">
    <source>
        <dbReference type="Proteomes" id="UP001338582"/>
    </source>
</evidence>
<keyword evidence="3 7" id="KW-0812">Transmembrane</keyword>
<name>A0AAX4HFY4_9ASCO</name>
<evidence type="ECO:0000256" key="8">
    <source>
        <dbReference type="SAM" id="MobiDB-lite"/>
    </source>
</evidence>
<dbReference type="PANTHER" id="PTHR11009">
    <property type="entry name" value="DER1-LIKE PROTEIN, DERLIN"/>
    <property type="match status" value="1"/>
</dbReference>
<dbReference type="RefSeq" id="XP_062879786.1">
    <property type="nucleotide sequence ID" value="XM_063023716.1"/>
</dbReference>
<evidence type="ECO:0000256" key="2">
    <source>
        <dbReference type="ARBA" id="ARBA00008917"/>
    </source>
</evidence>
<evidence type="ECO:0000256" key="4">
    <source>
        <dbReference type="ARBA" id="ARBA00022824"/>
    </source>
</evidence>
<evidence type="ECO:0000256" key="1">
    <source>
        <dbReference type="ARBA" id="ARBA00004477"/>
    </source>
</evidence>
<keyword evidence="4 7" id="KW-0256">Endoplasmic reticulum</keyword>
<dbReference type="SUPFAM" id="SSF144091">
    <property type="entry name" value="Rhomboid-like"/>
    <property type="match status" value="1"/>
</dbReference>
<accession>A0AAX4HFY4</accession>
<evidence type="ECO:0000256" key="5">
    <source>
        <dbReference type="ARBA" id="ARBA00022989"/>
    </source>
</evidence>
<protein>
    <recommendedName>
        <fullName evidence="7">Derlin</fullName>
    </recommendedName>
</protein>
<comment type="subcellular location">
    <subcellularLocation>
        <location evidence="1 7">Endoplasmic reticulum membrane</location>
        <topology evidence="1 7">Multi-pass membrane protein</topology>
    </subcellularLocation>
</comment>
<evidence type="ECO:0000256" key="3">
    <source>
        <dbReference type="ARBA" id="ARBA00022692"/>
    </source>
</evidence>
<comment type="similarity">
    <text evidence="2 7">Belongs to the derlin family.</text>
</comment>
<keyword evidence="5 7" id="KW-1133">Transmembrane helix</keyword>
<feature type="transmembrane region" description="Helical" evidence="7">
    <location>
        <begin position="117"/>
        <end position="142"/>
    </location>
</feature>
<dbReference type="InterPro" id="IPR035952">
    <property type="entry name" value="Rhomboid-like_sf"/>
</dbReference>
<sequence length="318" mass="35113">MSAALDPLLAMPPATRFLLIVSVAVSLALSTNVLSLDALTFLPLTQLIRNTPFKMKSIGSLALLVVANGHRFFTAFFVVQGLNQSGVSVLLNIYKLYFFSNNLENSQGRFRRNFPDYVWFVLVCGFFLVAINVLVAPPLFALSFPHSQLLSSITFMWLRTAMNENIKFFGIVPIKAYYLPFFDLAIAVMGDKWSAYDCVVGILAGYLYECIQSDTLPIYNLVPGAYNHGLHDNSKKVGFNVTPRVVQFLPSIFDLGYLKAPTFLYRMLKYPLNTSERTTAFTKKPVVGVAASSGASSGYRATAARSSAFSGKGRRLGD</sequence>
<keyword evidence="6 7" id="KW-0472">Membrane</keyword>
<evidence type="ECO:0000256" key="7">
    <source>
        <dbReference type="RuleBase" id="RU363059"/>
    </source>
</evidence>
<evidence type="ECO:0000256" key="6">
    <source>
        <dbReference type="ARBA" id="ARBA00023136"/>
    </source>
</evidence>
<dbReference type="GeneID" id="88175855"/>
<comment type="caution">
    <text evidence="7">Lacks conserved residue(s) required for the propagation of feature annotation.</text>
</comment>
<reference evidence="9 10" key="1">
    <citation type="submission" date="2023-10" db="EMBL/GenBank/DDBJ databases">
        <title>Draft Genome Sequence of Candida saopaulonensis from a very Premature Infant with Sepsis.</title>
        <authorList>
            <person name="Ning Y."/>
            <person name="Dai R."/>
            <person name="Xiao M."/>
            <person name="Xu Y."/>
            <person name="Yan Q."/>
            <person name="Zhang L."/>
        </authorList>
    </citation>
    <scope>NUCLEOTIDE SEQUENCE [LARGE SCALE GENOMIC DNA]</scope>
    <source>
        <strain evidence="9 10">19XY460</strain>
    </source>
</reference>
<dbReference type="KEGG" id="asau:88175855"/>
<feature type="transmembrane region" description="Helical" evidence="7">
    <location>
        <begin position="61"/>
        <end position="82"/>
    </location>
</feature>
<proteinExistence type="inferred from homology"/>
<dbReference type="AlphaFoldDB" id="A0AAX4HFY4"/>
<evidence type="ECO:0000313" key="9">
    <source>
        <dbReference type="EMBL" id="WPK27408.1"/>
    </source>
</evidence>
<dbReference type="GO" id="GO:0005789">
    <property type="term" value="C:endoplasmic reticulum membrane"/>
    <property type="evidence" value="ECO:0007669"/>
    <property type="project" value="UniProtKB-SubCell"/>
</dbReference>
<dbReference type="InterPro" id="IPR007599">
    <property type="entry name" value="DER1"/>
</dbReference>
<dbReference type="GO" id="GO:0006950">
    <property type="term" value="P:response to stress"/>
    <property type="evidence" value="ECO:0007669"/>
    <property type="project" value="UniProtKB-ARBA"/>
</dbReference>
<keyword evidence="10" id="KW-1185">Reference proteome</keyword>